<dbReference type="AlphaFoldDB" id="A0A507ETZ4"/>
<sequence>MPKLDETLMTLKCDQQNGRYVVASKDIDAGTLILNARPYGIAVTHVCRKECCSACFNAYTINPPLHFSCSTCSSVWYCSQACMDTASVFHKEFECARLSEISALPSGKGFRKLLIEADAQISRTSSLMQDGYERSDIIEMARWLLSFCIRVEMEKDVDLAGLEGFPTYSDFKELVPNVDSVSSEEISQLHGLHYLFSRLKPPVGQTKLSKPSFSALFISALPHPEDLIRVICIKQCNGFGLWDQEGECMGYAIYPSASFFNHSCDKNLERVIGMKVVGQEAFAATAAKETVGIAELEGPRESCIRRALELQVPVVLHANRAIQKGQLITHSYVDQSWDREKRRQYLKDVYYFDCVCERCEAEK</sequence>
<dbReference type="Gene3D" id="2.170.270.10">
    <property type="entry name" value="SET domain"/>
    <property type="match status" value="1"/>
</dbReference>
<dbReference type="SUPFAM" id="SSF82199">
    <property type="entry name" value="SET domain"/>
    <property type="match status" value="1"/>
</dbReference>
<dbReference type="Gene3D" id="6.10.140.2220">
    <property type="match status" value="1"/>
</dbReference>
<dbReference type="GO" id="GO:0005634">
    <property type="term" value="C:nucleus"/>
    <property type="evidence" value="ECO:0007669"/>
    <property type="project" value="TreeGrafter"/>
</dbReference>
<dbReference type="STRING" id="246404.A0A507ETZ4"/>
<feature type="domain" description="SET" evidence="4">
    <location>
        <begin position="6"/>
        <end position="333"/>
    </location>
</feature>
<dbReference type="CDD" id="cd20071">
    <property type="entry name" value="SET_SMYD"/>
    <property type="match status" value="1"/>
</dbReference>
<dbReference type="Pfam" id="PF00856">
    <property type="entry name" value="SET"/>
    <property type="match status" value="1"/>
</dbReference>
<keyword evidence="6" id="KW-1185">Reference proteome</keyword>
<keyword evidence="3" id="KW-0862">Zinc</keyword>
<keyword evidence="1" id="KW-0479">Metal-binding</keyword>
<dbReference type="InterPro" id="IPR001214">
    <property type="entry name" value="SET_dom"/>
</dbReference>
<dbReference type="Gene3D" id="1.10.220.160">
    <property type="match status" value="1"/>
</dbReference>
<dbReference type="Pfam" id="PF01753">
    <property type="entry name" value="zf-MYND"/>
    <property type="match status" value="1"/>
</dbReference>
<gene>
    <name evidence="5" type="ORF">CcCBS67573_g07746</name>
</gene>
<evidence type="ECO:0000256" key="1">
    <source>
        <dbReference type="ARBA" id="ARBA00022723"/>
    </source>
</evidence>
<dbReference type="InterPro" id="IPR002893">
    <property type="entry name" value="Znf_MYND"/>
</dbReference>
<dbReference type="Proteomes" id="UP000320333">
    <property type="component" value="Unassembled WGS sequence"/>
</dbReference>
<comment type="caution">
    <text evidence="5">The sequence shown here is derived from an EMBL/GenBank/DDBJ whole genome shotgun (WGS) entry which is preliminary data.</text>
</comment>
<dbReference type="PROSITE" id="PS50280">
    <property type="entry name" value="SET"/>
    <property type="match status" value="1"/>
</dbReference>
<dbReference type="EMBL" id="QEAP01000430">
    <property type="protein sequence ID" value="TPX66668.1"/>
    <property type="molecule type" value="Genomic_DNA"/>
</dbReference>
<evidence type="ECO:0000313" key="5">
    <source>
        <dbReference type="EMBL" id="TPX66668.1"/>
    </source>
</evidence>
<evidence type="ECO:0000256" key="2">
    <source>
        <dbReference type="ARBA" id="ARBA00022771"/>
    </source>
</evidence>
<dbReference type="PANTHER" id="PTHR12197">
    <property type="entry name" value="HISTONE-LYSINE N-METHYLTRANSFERASE SMYD"/>
    <property type="match status" value="1"/>
</dbReference>
<name>A0A507ETZ4_9FUNG</name>
<dbReference type="InterPro" id="IPR050869">
    <property type="entry name" value="H3K4_H4K5_MeTrfase"/>
</dbReference>
<dbReference type="GO" id="GO:0008270">
    <property type="term" value="F:zinc ion binding"/>
    <property type="evidence" value="ECO:0007669"/>
    <property type="project" value="UniProtKB-KW"/>
</dbReference>
<dbReference type="OrthoDB" id="5945798at2759"/>
<reference evidence="5 6" key="1">
    <citation type="journal article" date="2019" name="Sci. Rep.">
        <title>Comparative genomics of chytrid fungi reveal insights into the obligate biotrophic and pathogenic lifestyle of Synchytrium endobioticum.</title>
        <authorList>
            <person name="van de Vossenberg B.T.L.H."/>
            <person name="Warris S."/>
            <person name="Nguyen H.D.T."/>
            <person name="van Gent-Pelzer M.P.E."/>
            <person name="Joly D.L."/>
            <person name="van de Geest H.C."/>
            <person name="Bonants P.J.M."/>
            <person name="Smith D.S."/>
            <person name="Levesque C.A."/>
            <person name="van der Lee T.A.J."/>
        </authorList>
    </citation>
    <scope>NUCLEOTIDE SEQUENCE [LARGE SCALE GENOMIC DNA]</scope>
    <source>
        <strain evidence="5 6">CBS 675.73</strain>
    </source>
</reference>
<keyword evidence="2" id="KW-0863">Zinc-finger</keyword>
<proteinExistence type="predicted"/>
<organism evidence="5 6">
    <name type="scientific">Chytriomyces confervae</name>
    <dbReference type="NCBI Taxonomy" id="246404"/>
    <lineage>
        <taxon>Eukaryota</taxon>
        <taxon>Fungi</taxon>
        <taxon>Fungi incertae sedis</taxon>
        <taxon>Chytridiomycota</taxon>
        <taxon>Chytridiomycota incertae sedis</taxon>
        <taxon>Chytridiomycetes</taxon>
        <taxon>Chytridiales</taxon>
        <taxon>Chytriomycetaceae</taxon>
        <taxon>Chytriomyces</taxon>
    </lineage>
</organism>
<evidence type="ECO:0000313" key="6">
    <source>
        <dbReference type="Proteomes" id="UP000320333"/>
    </source>
</evidence>
<evidence type="ECO:0000259" key="4">
    <source>
        <dbReference type="PROSITE" id="PS50280"/>
    </source>
</evidence>
<dbReference type="InterPro" id="IPR046341">
    <property type="entry name" value="SET_dom_sf"/>
</dbReference>
<evidence type="ECO:0000256" key="3">
    <source>
        <dbReference type="ARBA" id="ARBA00022833"/>
    </source>
</evidence>
<protein>
    <recommendedName>
        <fullName evidence="4">SET domain-containing protein</fullName>
    </recommendedName>
</protein>
<accession>A0A507ETZ4</accession>
<dbReference type="PANTHER" id="PTHR12197:SF211">
    <property type="entry name" value="SET AND MYND DOMAIN-CONTAINING PROTEIN DDB_G0292140-RELATED"/>
    <property type="match status" value="1"/>
</dbReference>